<dbReference type="InterPro" id="IPR039884">
    <property type="entry name" value="R3HC1/R3HCL"/>
</dbReference>
<dbReference type="EMBL" id="MU827322">
    <property type="protein sequence ID" value="KAJ7356362.1"/>
    <property type="molecule type" value="Genomic_DNA"/>
</dbReference>
<organism evidence="2 3">
    <name type="scientific">Desmophyllum pertusum</name>
    <dbReference type="NCBI Taxonomy" id="174260"/>
    <lineage>
        <taxon>Eukaryota</taxon>
        <taxon>Metazoa</taxon>
        <taxon>Cnidaria</taxon>
        <taxon>Anthozoa</taxon>
        <taxon>Hexacorallia</taxon>
        <taxon>Scleractinia</taxon>
        <taxon>Caryophylliina</taxon>
        <taxon>Caryophylliidae</taxon>
        <taxon>Desmophyllum</taxon>
    </lineage>
</organism>
<dbReference type="Gene3D" id="3.30.70.330">
    <property type="match status" value="1"/>
</dbReference>
<name>A0A9X0CLA2_9CNID</name>
<dbReference type="AlphaFoldDB" id="A0A9X0CLA2"/>
<dbReference type="PANTHER" id="PTHR21678:SF0">
    <property type="entry name" value="C3H1-TYPE DOMAIN-CONTAINING PROTEIN"/>
    <property type="match status" value="1"/>
</dbReference>
<dbReference type="Proteomes" id="UP001163046">
    <property type="component" value="Unassembled WGS sequence"/>
</dbReference>
<feature type="compositionally biased region" description="Basic and acidic residues" evidence="1">
    <location>
        <begin position="128"/>
        <end position="154"/>
    </location>
</feature>
<feature type="compositionally biased region" description="Polar residues" evidence="1">
    <location>
        <begin position="174"/>
        <end position="186"/>
    </location>
</feature>
<evidence type="ECO:0000256" key="1">
    <source>
        <dbReference type="SAM" id="MobiDB-lite"/>
    </source>
</evidence>
<protein>
    <submittedName>
        <fullName evidence="2">Coiled-coil domain-containing protein r3hcc1l</fullName>
    </submittedName>
</protein>
<keyword evidence="3" id="KW-1185">Reference proteome</keyword>
<gene>
    <name evidence="2" type="primary">R3HCC1L</name>
    <name evidence="2" type="ORF">OS493_025471</name>
</gene>
<dbReference type="SUPFAM" id="SSF54928">
    <property type="entry name" value="RNA-binding domain, RBD"/>
    <property type="match status" value="1"/>
</dbReference>
<feature type="region of interest" description="Disordered" evidence="1">
    <location>
        <begin position="174"/>
        <end position="204"/>
    </location>
</feature>
<evidence type="ECO:0000313" key="3">
    <source>
        <dbReference type="Proteomes" id="UP001163046"/>
    </source>
</evidence>
<dbReference type="GO" id="GO:0003676">
    <property type="term" value="F:nucleic acid binding"/>
    <property type="evidence" value="ECO:0007669"/>
    <property type="project" value="InterPro"/>
</dbReference>
<feature type="region of interest" description="Disordered" evidence="1">
    <location>
        <begin position="363"/>
        <end position="395"/>
    </location>
</feature>
<feature type="compositionally biased region" description="Basic residues" evidence="1">
    <location>
        <begin position="91"/>
        <end position="102"/>
    </location>
</feature>
<dbReference type="PANTHER" id="PTHR21678">
    <property type="entry name" value="GROWTH INHIBITION AND DIFFERENTIATION RELATED PROTEIN 88"/>
    <property type="match status" value="1"/>
</dbReference>
<sequence length="395" mass="44814">MPKVTLTSECENSVNSENNPTVTLDVVNATSSIDCENLESENSVSGLGNSMEIIDDKIQVMPEKIEDVSVSVVTMELDENVGELETEKQKTHASKKKKTKKDKSKDLKDDKIKSKEKGEKKRKKEKKSVKDKSDKEENLDSEVKIKEEKKSKTREQKHKRDLTSCDVDAGKELTANNKRTGGTCSKNNDNDSDDDDNWESNFDESGDCLNAEHLEELSRLTGIANPEVHKTQYDYYSFTPKDVELDDEEFGHIVEIYNFSPDLKTQDLMQALSSFRSKGFDINWVDDTHALAVFTNRHTAQDAIQLCSGPLMKLRPVSGGTEDSKKKASTCFEFLQPYKERPQTSKLLADRLVAGALGMRSKMTREERVKEREKIKDAKSRRQQEKIQKAQIWGD</sequence>
<comment type="caution">
    <text evidence="2">The sequence shown here is derived from an EMBL/GenBank/DDBJ whole genome shotgun (WGS) entry which is preliminary data.</text>
</comment>
<feature type="compositionally biased region" description="Acidic residues" evidence="1">
    <location>
        <begin position="190"/>
        <end position="204"/>
    </location>
</feature>
<reference evidence="2" key="1">
    <citation type="submission" date="2023-01" db="EMBL/GenBank/DDBJ databases">
        <title>Genome assembly of the deep-sea coral Lophelia pertusa.</title>
        <authorList>
            <person name="Herrera S."/>
            <person name="Cordes E."/>
        </authorList>
    </citation>
    <scope>NUCLEOTIDE SEQUENCE</scope>
    <source>
        <strain evidence="2">USNM1676648</strain>
        <tissue evidence="2">Polyp</tissue>
    </source>
</reference>
<dbReference type="InterPro" id="IPR035979">
    <property type="entry name" value="RBD_domain_sf"/>
</dbReference>
<proteinExistence type="predicted"/>
<accession>A0A9X0CLA2</accession>
<feature type="compositionally biased region" description="Basic and acidic residues" evidence="1">
    <location>
        <begin position="103"/>
        <end position="119"/>
    </location>
</feature>
<feature type="region of interest" description="Disordered" evidence="1">
    <location>
        <begin position="79"/>
        <end position="161"/>
    </location>
</feature>
<feature type="compositionally biased region" description="Basic and acidic residues" evidence="1">
    <location>
        <begin position="363"/>
        <end position="388"/>
    </location>
</feature>
<evidence type="ECO:0000313" key="2">
    <source>
        <dbReference type="EMBL" id="KAJ7356362.1"/>
    </source>
</evidence>
<dbReference type="InterPro" id="IPR012677">
    <property type="entry name" value="Nucleotide-bd_a/b_plait_sf"/>
</dbReference>
<dbReference type="OrthoDB" id="5418203at2759"/>